<reference evidence="3" key="3">
    <citation type="submission" date="2020-01" db="EMBL/GenBank/DDBJ databases">
        <title>Complete genome sequence of Pseudomonas veronii strain PVy, a versatile degrader capable of using multiple contaminants as sole carbon sources.</title>
        <authorList>
            <person name="Lopez-Echartea E."/>
            <person name="Ridl J."/>
            <person name="Pajer P."/>
            <person name="Strejcek M."/>
            <person name="Suman J."/>
            <person name="Uhlik O."/>
        </authorList>
    </citation>
    <scope>NUCLEOTIDE SEQUENCE</scope>
    <source>
        <strain evidence="3">Pvy</strain>
    </source>
</reference>
<reference evidence="5 6" key="2">
    <citation type="journal article" date="2020" name="Front. Microbiol.">
        <title>Genetic Organization of the aprX-lipA2 Operon Affects the Proteolytic Potential of Pseudomonas Species in Milk.</title>
        <authorList>
            <person name="Maier C."/>
            <person name="Huptas C."/>
            <person name="von Neubeck M."/>
            <person name="Scherer S."/>
            <person name="Wenning M."/>
            <person name="Lucking G."/>
        </authorList>
    </citation>
    <scope>NUCLEOTIDE SEQUENCE [LARGE SCALE GENOMIC DNA]</scope>
    <source>
        <strain evidence="2 5">DSM 16272</strain>
        <strain evidence="1 6">WS 4671</strain>
    </source>
</reference>
<evidence type="ECO:0000313" key="5">
    <source>
        <dbReference type="Proteomes" id="UP000537729"/>
    </source>
</evidence>
<dbReference type="Proteomes" id="UP000298274">
    <property type="component" value="Chromosome"/>
</dbReference>
<dbReference type="GeneID" id="47557808"/>
<protein>
    <submittedName>
        <fullName evidence="1">Uncharacterized protein</fullName>
    </submittedName>
</protein>
<reference evidence="4" key="1">
    <citation type="submission" date="2019-04" db="EMBL/GenBank/DDBJ databases">
        <title>Complete genome sequence of Pseudomonas veronii strain PVy, a versatile degrader capable of using multiple contaminants as sole carbon sources.</title>
        <authorList>
            <person name="Lopez-Echartea E."/>
            <person name="Ridl J."/>
            <person name="Pajer P."/>
            <person name="Strejcek M."/>
            <person name="Suman J."/>
            <person name="Uhlik O."/>
        </authorList>
    </citation>
    <scope>NUCLEOTIDE SEQUENCE [LARGE SCALE GENOMIC DNA]</scope>
    <source>
        <strain evidence="4">Pvy</strain>
    </source>
</reference>
<gene>
    <name evidence="3" type="ORF">E4167_17975</name>
    <name evidence="2" type="ORF">HBO38_02270</name>
    <name evidence="1" type="ORF">HBO43_28975</name>
</gene>
<dbReference type="Proteomes" id="UP000552560">
    <property type="component" value="Unassembled WGS sequence"/>
</dbReference>
<dbReference type="EMBL" id="JAAQWE010000043">
    <property type="protein sequence ID" value="NMY00615.1"/>
    <property type="molecule type" value="Genomic_DNA"/>
</dbReference>
<dbReference type="KEGG" id="pvr:PverR02_21850"/>
<evidence type="ECO:0000313" key="2">
    <source>
        <dbReference type="EMBL" id="NMY07277.1"/>
    </source>
</evidence>
<dbReference type="EMBL" id="CP039631">
    <property type="protein sequence ID" value="QCG66626.1"/>
    <property type="molecule type" value="Genomic_DNA"/>
</dbReference>
<evidence type="ECO:0000313" key="6">
    <source>
        <dbReference type="Proteomes" id="UP000552560"/>
    </source>
</evidence>
<proteinExistence type="predicted"/>
<evidence type="ECO:0000313" key="4">
    <source>
        <dbReference type="Proteomes" id="UP000298274"/>
    </source>
</evidence>
<name>A0A0R3A1B0_PSEVE</name>
<accession>A0A0R3A1B0</accession>
<dbReference type="Proteomes" id="UP000537729">
    <property type="component" value="Unassembled WGS sequence"/>
</dbReference>
<dbReference type="OrthoDB" id="7007050at2"/>
<evidence type="ECO:0000313" key="1">
    <source>
        <dbReference type="EMBL" id="NMY00615.1"/>
    </source>
</evidence>
<organism evidence="1 6">
    <name type="scientific">Pseudomonas veronii</name>
    <dbReference type="NCBI Taxonomy" id="76761"/>
    <lineage>
        <taxon>Bacteria</taxon>
        <taxon>Pseudomonadati</taxon>
        <taxon>Pseudomonadota</taxon>
        <taxon>Gammaproteobacteria</taxon>
        <taxon>Pseudomonadales</taxon>
        <taxon>Pseudomonadaceae</taxon>
        <taxon>Pseudomonas</taxon>
    </lineage>
</organism>
<dbReference type="AlphaFoldDB" id="A0A0R3A1B0"/>
<dbReference type="EMBL" id="JAAQWG010000003">
    <property type="protein sequence ID" value="NMY07277.1"/>
    <property type="molecule type" value="Genomic_DNA"/>
</dbReference>
<evidence type="ECO:0000313" key="3">
    <source>
        <dbReference type="EMBL" id="QCG66626.1"/>
    </source>
</evidence>
<dbReference type="RefSeq" id="WP_017845893.1">
    <property type="nucleotide sequence ID" value="NZ_CBDFBJ010000072.1"/>
</dbReference>
<sequence>MRKTAIEKRLALNAPPLEPGQRLLVGLEQCVVVRQRETGIYQVVFDCKAPKTARVFWAEYEWMFIGRIKRHAEQDPSLERFVSVLRAGSED</sequence>